<dbReference type="Gene3D" id="1.20.1740.10">
    <property type="entry name" value="Amino acid/polyamine transporter I"/>
    <property type="match status" value="1"/>
</dbReference>
<organism evidence="2 3">
    <name type="scientific">Rhizoclosmatium globosum</name>
    <dbReference type="NCBI Taxonomy" id="329046"/>
    <lineage>
        <taxon>Eukaryota</taxon>
        <taxon>Fungi</taxon>
        <taxon>Fungi incertae sedis</taxon>
        <taxon>Chytridiomycota</taxon>
        <taxon>Chytridiomycota incertae sedis</taxon>
        <taxon>Chytridiomycetes</taxon>
        <taxon>Chytridiales</taxon>
        <taxon>Chytriomycetaceae</taxon>
        <taxon>Rhizoclosmatium</taxon>
    </lineage>
</organism>
<dbReference type="Proteomes" id="UP000193642">
    <property type="component" value="Unassembled WGS sequence"/>
</dbReference>
<dbReference type="OrthoDB" id="3900342at2759"/>
<protein>
    <recommendedName>
        <fullName evidence="4">Amino acid permease/ SLC12A domain-containing protein</fullName>
    </recommendedName>
</protein>
<proteinExistence type="predicted"/>
<sequence length="179" mass="20527">MSRGGYMPPGLSLTTKNGAPYTAMIVNSMFWIGISFILQYSPNPNTLTIINAAGTIFAMTAYIIHPIVFIQLRYKLPRLPRPFRVPFIGTSLALVNFVIAVAFLVGMLYWSSYWQNCMLYITVGYAGLLPFYYFYIRKLLEDSPEKLFIRRQLSSRMKERLDSNTEQKAGWKKEVALRG</sequence>
<comment type="caution">
    <text evidence="2">The sequence shown here is derived from an EMBL/GenBank/DDBJ whole genome shotgun (WGS) entry which is preliminary data.</text>
</comment>
<dbReference type="EMBL" id="MCGO01000036">
    <property type="protein sequence ID" value="ORY40137.1"/>
    <property type="molecule type" value="Genomic_DNA"/>
</dbReference>
<feature type="transmembrane region" description="Helical" evidence="1">
    <location>
        <begin position="118"/>
        <end position="136"/>
    </location>
</feature>
<dbReference type="AlphaFoldDB" id="A0A1Y2BZT4"/>
<evidence type="ECO:0008006" key="4">
    <source>
        <dbReference type="Google" id="ProtNLM"/>
    </source>
</evidence>
<dbReference type="InterPro" id="IPR052962">
    <property type="entry name" value="AA_Transporter_AGT"/>
</dbReference>
<name>A0A1Y2BZT4_9FUNG</name>
<accession>A0A1Y2BZT4</accession>
<dbReference type="STRING" id="329046.A0A1Y2BZT4"/>
<keyword evidence="1" id="KW-0812">Transmembrane</keyword>
<keyword evidence="1" id="KW-1133">Transmembrane helix</keyword>
<reference evidence="2 3" key="1">
    <citation type="submission" date="2016-07" db="EMBL/GenBank/DDBJ databases">
        <title>Pervasive Adenine N6-methylation of Active Genes in Fungi.</title>
        <authorList>
            <consortium name="DOE Joint Genome Institute"/>
            <person name="Mondo S.J."/>
            <person name="Dannebaum R.O."/>
            <person name="Kuo R.C."/>
            <person name="Labutti K."/>
            <person name="Haridas S."/>
            <person name="Kuo A."/>
            <person name="Salamov A."/>
            <person name="Ahrendt S.R."/>
            <person name="Lipzen A."/>
            <person name="Sullivan W."/>
            <person name="Andreopoulos W.B."/>
            <person name="Clum A."/>
            <person name="Lindquist E."/>
            <person name="Daum C."/>
            <person name="Ramamoorthy G.K."/>
            <person name="Gryganskyi A."/>
            <person name="Culley D."/>
            <person name="Magnuson J.K."/>
            <person name="James T.Y."/>
            <person name="O'Malley M.A."/>
            <person name="Stajich J.E."/>
            <person name="Spatafora J.W."/>
            <person name="Visel A."/>
            <person name="Grigoriev I.V."/>
        </authorList>
    </citation>
    <scope>NUCLEOTIDE SEQUENCE [LARGE SCALE GENOMIC DNA]</scope>
    <source>
        <strain evidence="2 3">JEL800</strain>
    </source>
</reference>
<evidence type="ECO:0000313" key="2">
    <source>
        <dbReference type="EMBL" id="ORY40137.1"/>
    </source>
</evidence>
<feature type="transmembrane region" description="Helical" evidence="1">
    <location>
        <begin position="91"/>
        <end position="112"/>
    </location>
</feature>
<feature type="transmembrane region" description="Helical" evidence="1">
    <location>
        <begin position="21"/>
        <end position="41"/>
    </location>
</feature>
<gene>
    <name evidence="2" type="ORF">BCR33DRAFT_370801</name>
</gene>
<keyword evidence="3" id="KW-1185">Reference proteome</keyword>
<dbReference type="PANTHER" id="PTHR47547">
    <property type="match status" value="1"/>
</dbReference>
<dbReference type="PANTHER" id="PTHR47547:SF1">
    <property type="entry name" value="ASPARTATE-PROTON SYMPORTER"/>
    <property type="match status" value="1"/>
</dbReference>
<keyword evidence="1" id="KW-0472">Membrane</keyword>
<evidence type="ECO:0000313" key="3">
    <source>
        <dbReference type="Proteomes" id="UP000193642"/>
    </source>
</evidence>
<evidence type="ECO:0000256" key="1">
    <source>
        <dbReference type="SAM" id="Phobius"/>
    </source>
</evidence>
<feature type="transmembrane region" description="Helical" evidence="1">
    <location>
        <begin position="47"/>
        <end position="70"/>
    </location>
</feature>